<evidence type="ECO:0000259" key="5">
    <source>
        <dbReference type="Pfam" id="PF04542"/>
    </source>
</evidence>
<evidence type="ECO:0000313" key="7">
    <source>
        <dbReference type="EMBL" id="XBH17543.1"/>
    </source>
</evidence>
<dbReference type="Gene3D" id="1.10.10.10">
    <property type="entry name" value="Winged helix-like DNA-binding domain superfamily/Winged helix DNA-binding domain"/>
    <property type="match status" value="1"/>
</dbReference>
<dbReference type="InterPro" id="IPR013324">
    <property type="entry name" value="RNA_pol_sigma_r3/r4-like"/>
</dbReference>
<name>A0AAU7DIH2_9BACT</name>
<dbReference type="InterPro" id="IPR014284">
    <property type="entry name" value="RNA_pol_sigma-70_dom"/>
</dbReference>
<dbReference type="InterPro" id="IPR007627">
    <property type="entry name" value="RNA_pol_sigma70_r2"/>
</dbReference>
<dbReference type="InterPro" id="IPR013249">
    <property type="entry name" value="RNA_pol_sigma70_r4_t2"/>
</dbReference>
<evidence type="ECO:0000256" key="2">
    <source>
        <dbReference type="ARBA" id="ARBA00023015"/>
    </source>
</evidence>
<dbReference type="AlphaFoldDB" id="A0AAU7DIH2"/>
<protein>
    <submittedName>
        <fullName evidence="7">Sigma-70 family RNA polymerase sigma factor</fullName>
    </submittedName>
</protein>
<feature type="domain" description="RNA polymerase sigma-70 region 2" evidence="5">
    <location>
        <begin position="23"/>
        <end position="89"/>
    </location>
</feature>
<dbReference type="Gene3D" id="1.10.1740.10">
    <property type="match status" value="1"/>
</dbReference>
<comment type="similarity">
    <text evidence="1">Belongs to the sigma-70 factor family. ECF subfamily.</text>
</comment>
<keyword evidence="2" id="KW-0805">Transcription regulation</keyword>
<keyword evidence="3" id="KW-0731">Sigma factor</keyword>
<dbReference type="CDD" id="cd06171">
    <property type="entry name" value="Sigma70_r4"/>
    <property type="match status" value="1"/>
</dbReference>
<evidence type="ECO:0000256" key="3">
    <source>
        <dbReference type="ARBA" id="ARBA00023082"/>
    </source>
</evidence>
<dbReference type="PANTHER" id="PTHR43133">
    <property type="entry name" value="RNA POLYMERASE ECF-TYPE SIGMA FACTO"/>
    <property type="match status" value="1"/>
</dbReference>
<feature type="domain" description="RNA polymerase sigma factor 70 region 4 type 2" evidence="6">
    <location>
        <begin position="121"/>
        <end position="170"/>
    </location>
</feature>
<dbReference type="GO" id="GO:0006352">
    <property type="term" value="P:DNA-templated transcription initiation"/>
    <property type="evidence" value="ECO:0007669"/>
    <property type="project" value="InterPro"/>
</dbReference>
<dbReference type="SUPFAM" id="SSF88946">
    <property type="entry name" value="Sigma2 domain of RNA polymerase sigma factors"/>
    <property type="match status" value="1"/>
</dbReference>
<dbReference type="InterPro" id="IPR036388">
    <property type="entry name" value="WH-like_DNA-bd_sf"/>
</dbReference>
<dbReference type="GO" id="GO:0016987">
    <property type="term" value="F:sigma factor activity"/>
    <property type="evidence" value="ECO:0007669"/>
    <property type="project" value="UniProtKB-KW"/>
</dbReference>
<dbReference type="InterPro" id="IPR039425">
    <property type="entry name" value="RNA_pol_sigma-70-like"/>
</dbReference>
<reference evidence="7" key="1">
    <citation type="submission" date="2023-03" db="EMBL/GenBank/DDBJ databases">
        <title>Edaphobacter sp.</title>
        <authorList>
            <person name="Huber K.J."/>
            <person name="Papendorf J."/>
            <person name="Pilke C."/>
            <person name="Bunk B."/>
            <person name="Sproeer C."/>
            <person name="Pester M."/>
        </authorList>
    </citation>
    <scope>NUCLEOTIDE SEQUENCE</scope>
    <source>
        <strain evidence="7">DSM 110680</strain>
    </source>
</reference>
<keyword evidence="4" id="KW-0804">Transcription</keyword>
<organism evidence="7">
    <name type="scientific">Telmatobacter sp. DSM 110680</name>
    <dbReference type="NCBI Taxonomy" id="3036704"/>
    <lineage>
        <taxon>Bacteria</taxon>
        <taxon>Pseudomonadati</taxon>
        <taxon>Acidobacteriota</taxon>
        <taxon>Terriglobia</taxon>
        <taxon>Terriglobales</taxon>
        <taxon>Acidobacteriaceae</taxon>
        <taxon>Telmatobacter</taxon>
    </lineage>
</organism>
<evidence type="ECO:0000256" key="4">
    <source>
        <dbReference type="ARBA" id="ARBA00023163"/>
    </source>
</evidence>
<dbReference type="Pfam" id="PF08281">
    <property type="entry name" value="Sigma70_r4_2"/>
    <property type="match status" value="1"/>
</dbReference>
<gene>
    <name evidence="7" type="ORF">P8935_23625</name>
</gene>
<evidence type="ECO:0000256" key="1">
    <source>
        <dbReference type="ARBA" id="ARBA00010641"/>
    </source>
</evidence>
<dbReference type="Pfam" id="PF04542">
    <property type="entry name" value="Sigma70_r2"/>
    <property type="match status" value="1"/>
</dbReference>
<dbReference type="InterPro" id="IPR013325">
    <property type="entry name" value="RNA_pol_sigma_r2"/>
</dbReference>
<sequence length="181" mass="20360">MQDDGSSVLDKFRQGDGHAFETLFRMHQRSVYGWVLRIVRDPGAAEDVTVEAFWRMHRAHARFDSARGFEPWARRIATHAALDWLRRKKPEDGMAPELWNSVAAGATSDAAVNAEIRMKTAQAFARLPAKLRVTATLAVVEERPQKEVAEALGITVAAVKLRVFRALRLLRKDLSEMGIKP</sequence>
<dbReference type="PANTHER" id="PTHR43133:SF46">
    <property type="entry name" value="RNA POLYMERASE SIGMA-70 FACTOR ECF SUBFAMILY"/>
    <property type="match status" value="1"/>
</dbReference>
<dbReference type="NCBIfam" id="TIGR02937">
    <property type="entry name" value="sigma70-ECF"/>
    <property type="match status" value="1"/>
</dbReference>
<accession>A0AAU7DIH2</accession>
<evidence type="ECO:0000259" key="6">
    <source>
        <dbReference type="Pfam" id="PF08281"/>
    </source>
</evidence>
<dbReference type="EMBL" id="CP121196">
    <property type="protein sequence ID" value="XBH17543.1"/>
    <property type="molecule type" value="Genomic_DNA"/>
</dbReference>
<dbReference type="GO" id="GO:0003677">
    <property type="term" value="F:DNA binding"/>
    <property type="evidence" value="ECO:0007669"/>
    <property type="project" value="InterPro"/>
</dbReference>
<proteinExistence type="inferred from homology"/>
<dbReference type="RefSeq" id="WP_348262767.1">
    <property type="nucleotide sequence ID" value="NZ_CP121196.1"/>
</dbReference>
<dbReference type="SUPFAM" id="SSF88659">
    <property type="entry name" value="Sigma3 and sigma4 domains of RNA polymerase sigma factors"/>
    <property type="match status" value="1"/>
</dbReference>